<reference evidence="1" key="2">
    <citation type="submission" date="2014-07" db="EMBL/GenBank/DDBJ databases">
        <authorList>
            <person name="Hull J."/>
        </authorList>
    </citation>
    <scope>NUCLEOTIDE SEQUENCE</scope>
</reference>
<organism evidence="1">
    <name type="scientific">Lygus hesperus</name>
    <name type="common">Western plant bug</name>
    <dbReference type="NCBI Taxonomy" id="30085"/>
    <lineage>
        <taxon>Eukaryota</taxon>
        <taxon>Metazoa</taxon>
        <taxon>Ecdysozoa</taxon>
        <taxon>Arthropoda</taxon>
        <taxon>Hexapoda</taxon>
        <taxon>Insecta</taxon>
        <taxon>Pterygota</taxon>
        <taxon>Neoptera</taxon>
        <taxon>Paraneoptera</taxon>
        <taxon>Hemiptera</taxon>
        <taxon>Heteroptera</taxon>
        <taxon>Panheteroptera</taxon>
        <taxon>Cimicomorpha</taxon>
        <taxon>Miridae</taxon>
        <taxon>Mirini</taxon>
        <taxon>Lygus</taxon>
    </lineage>
</organism>
<accession>A0A0A9W061</accession>
<evidence type="ECO:0000313" key="2">
    <source>
        <dbReference type="EMBL" id="JAG28388.1"/>
    </source>
</evidence>
<dbReference type="EMBL" id="GBHO01045349">
    <property type="protein sequence ID" value="JAF98254.1"/>
    <property type="molecule type" value="Transcribed_RNA"/>
</dbReference>
<dbReference type="EMBL" id="GBHO01015216">
    <property type="protein sequence ID" value="JAG28388.1"/>
    <property type="molecule type" value="Transcribed_RNA"/>
</dbReference>
<evidence type="ECO:0000313" key="1">
    <source>
        <dbReference type="EMBL" id="JAF98254.1"/>
    </source>
</evidence>
<protein>
    <submittedName>
        <fullName evidence="1">Uncharacterized protein</fullName>
    </submittedName>
</protein>
<name>A0A0A9W061_LYGHE</name>
<dbReference type="AlphaFoldDB" id="A0A0A9W061"/>
<reference evidence="1" key="1">
    <citation type="journal article" date="2014" name="PLoS ONE">
        <title>Transcriptome-Based Identification of ABC Transporters in the Western Tarnished Plant Bug Lygus hesperus.</title>
        <authorList>
            <person name="Hull J.J."/>
            <person name="Chaney K."/>
            <person name="Geib S.M."/>
            <person name="Fabrick J.A."/>
            <person name="Brent C.S."/>
            <person name="Walsh D."/>
            <person name="Lavine L.C."/>
        </authorList>
    </citation>
    <scope>NUCLEOTIDE SEQUENCE</scope>
</reference>
<proteinExistence type="predicted"/>
<sequence>METVDMEHSIQHLYQLVSDLDSIFASKEAARVASENQTALHGSTSLVPAYLPTHSQLRTSAHPQICSVSEYMRWIHSRGAPLPFLQLDTTMDEALRELLYNLCMDLHIGSYKVALEGVCGSIDLECGGSTPDTSKAVGLVLVQAPQPTAETIELREVLDMETSTLLNSYFSLNTVNPEVSDTGGAGVATLGRDGIEITDLWYVGPSEFDASEGKNLRDCLLQ</sequence>
<gene>
    <name evidence="1" type="ORF">CM83_15789</name>
    <name evidence="2" type="ORF">CM83_15798</name>
</gene>